<dbReference type="STRING" id="1118202.SAMN05443429_11016"/>
<proteinExistence type="predicted"/>
<evidence type="ECO:0000313" key="2">
    <source>
        <dbReference type="Proteomes" id="UP000184335"/>
    </source>
</evidence>
<name>A0A1M6GT97_9FLAO</name>
<dbReference type="Proteomes" id="UP000184335">
    <property type="component" value="Unassembled WGS sequence"/>
</dbReference>
<dbReference type="Gene3D" id="3.40.30.10">
    <property type="entry name" value="Glutaredoxin"/>
    <property type="match status" value="1"/>
</dbReference>
<evidence type="ECO:0000313" key="1">
    <source>
        <dbReference type="EMBL" id="SHJ13178.1"/>
    </source>
</evidence>
<evidence type="ECO:0008006" key="3">
    <source>
        <dbReference type="Google" id="ProtNLM"/>
    </source>
</evidence>
<dbReference type="AlphaFoldDB" id="A0A1M6GT97"/>
<accession>A0A1M6GT97</accession>
<reference evidence="1 2" key="1">
    <citation type="submission" date="2016-11" db="EMBL/GenBank/DDBJ databases">
        <authorList>
            <person name="Jaros S."/>
            <person name="Januszkiewicz K."/>
            <person name="Wedrychowicz H."/>
        </authorList>
    </citation>
    <scope>NUCLEOTIDE SEQUENCE [LARGE SCALE GENOMIC DNA]</scope>
    <source>
        <strain evidence="1 2">DSM 25479</strain>
    </source>
</reference>
<protein>
    <recommendedName>
        <fullName evidence="3">Thioredoxin</fullName>
    </recommendedName>
</protein>
<dbReference type="SUPFAM" id="SSF52833">
    <property type="entry name" value="Thioredoxin-like"/>
    <property type="match status" value="1"/>
</dbReference>
<dbReference type="PROSITE" id="PS51257">
    <property type="entry name" value="PROKAR_LIPOPROTEIN"/>
    <property type="match status" value="1"/>
</dbReference>
<gene>
    <name evidence="1" type="ORF">SAMN05443429_11016</name>
</gene>
<dbReference type="RefSeq" id="WP_073180514.1">
    <property type="nucleotide sequence ID" value="NZ_FQYI01000010.1"/>
</dbReference>
<organism evidence="1 2">
    <name type="scientific">Cruoricaptor ignavus</name>
    <dbReference type="NCBI Taxonomy" id="1118202"/>
    <lineage>
        <taxon>Bacteria</taxon>
        <taxon>Pseudomonadati</taxon>
        <taxon>Bacteroidota</taxon>
        <taxon>Flavobacteriia</taxon>
        <taxon>Flavobacteriales</taxon>
        <taxon>Weeksellaceae</taxon>
        <taxon>Cruoricaptor</taxon>
    </lineage>
</organism>
<dbReference type="OrthoDB" id="6398367at2"/>
<dbReference type="EMBL" id="FQYI01000010">
    <property type="protein sequence ID" value="SHJ13178.1"/>
    <property type="molecule type" value="Genomic_DNA"/>
</dbReference>
<keyword evidence="2" id="KW-1185">Reference proteome</keyword>
<dbReference type="InterPro" id="IPR036249">
    <property type="entry name" value="Thioredoxin-like_sf"/>
</dbReference>
<sequence length="186" mass="21365">MKNYILLLFAFFLQIAYSCESKKVVINREVESKKDGPMLLGRQSADQFQKEPYSGWFSEEFNEYPIDDAAVAELKKQKISSYQITAFVGTWCEDTHRELPRLLKILEAANYPKEKLNIIAVNRKMESPSGEEGLYNIKKVPTIIVKKYGRELGRITETPKSGYLERDLAEILRTDDGNSVGNIFKK</sequence>